<evidence type="ECO:0000256" key="3">
    <source>
        <dbReference type="ARBA" id="ARBA00023125"/>
    </source>
</evidence>
<feature type="domain" description="HTH tetR-type" evidence="7">
    <location>
        <begin position="56"/>
        <end position="116"/>
    </location>
</feature>
<dbReference type="GO" id="GO:0000976">
    <property type="term" value="F:transcription cis-regulatory region binding"/>
    <property type="evidence" value="ECO:0007669"/>
    <property type="project" value="TreeGrafter"/>
</dbReference>
<evidence type="ECO:0000256" key="6">
    <source>
        <dbReference type="SAM" id="MobiDB-lite"/>
    </source>
</evidence>
<dbReference type="PANTHER" id="PTHR30055:SF183">
    <property type="entry name" value="NUCLEOID OCCLUSION FACTOR SLMA"/>
    <property type="match status" value="1"/>
</dbReference>
<accession>E1JTG7</accession>
<dbReference type="PROSITE" id="PS50977">
    <property type="entry name" value="HTH_TETR_2"/>
    <property type="match status" value="1"/>
</dbReference>
<keyword evidence="3 5" id="KW-0238">DNA-binding</keyword>
<keyword evidence="4" id="KW-0804">Transcription</keyword>
<evidence type="ECO:0000256" key="2">
    <source>
        <dbReference type="ARBA" id="ARBA00023054"/>
    </source>
</evidence>
<protein>
    <submittedName>
        <fullName evidence="8">Transcriptional regulator, TetR family</fullName>
    </submittedName>
</protein>
<dbReference type="STRING" id="596151.DesfrDRAFT_0916"/>
<dbReference type="InterPro" id="IPR001647">
    <property type="entry name" value="HTH_TetR"/>
</dbReference>
<dbReference type="PANTHER" id="PTHR30055">
    <property type="entry name" value="HTH-TYPE TRANSCRIPTIONAL REGULATOR RUTR"/>
    <property type="match status" value="1"/>
</dbReference>
<dbReference type="PROSITE" id="PS01081">
    <property type="entry name" value="HTH_TETR_1"/>
    <property type="match status" value="1"/>
</dbReference>
<evidence type="ECO:0000313" key="8">
    <source>
        <dbReference type="EMBL" id="EFL52427.1"/>
    </source>
</evidence>
<dbReference type="InterPro" id="IPR050109">
    <property type="entry name" value="HTH-type_TetR-like_transc_reg"/>
</dbReference>
<evidence type="ECO:0000256" key="1">
    <source>
        <dbReference type="ARBA" id="ARBA00023015"/>
    </source>
</evidence>
<dbReference type="InterPro" id="IPR009057">
    <property type="entry name" value="Homeodomain-like_sf"/>
</dbReference>
<evidence type="ECO:0000256" key="5">
    <source>
        <dbReference type="PROSITE-ProRule" id="PRU00335"/>
    </source>
</evidence>
<organism evidence="8 9">
    <name type="scientific">Solidesulfovibrio fructosivorans JJ]</name>
    <dbReference type="NCBI Taxonomy" id="596151"/>
    <lineage>
        <taxon>Bacteria</taxon>
        <taxon>Pseudomonadati</taxon>
        <taxon>Thermodesulfobacteriota</taxon>
        <taxon>Desulfovibrionia</taxon>
        <taxon>Desulfovibrionales</taxon>
        <taxon>Desulfovibrionaceae</taxon>
        <taxon>Solidesulfovibrio</taxon>
    </lineage>
</organism>
<keyword evidence="9" id="KW-1185">Reference proteome</keyword>
<dbReference type="InterPro" id="IPR036271">
    <property type="entry name" value="Tet_transcr_reg_TetR-rel_C_sf"/>
</dbReference>
<comment type="caution">
    <text evidence="8">The sequence shown here is derived from an EMBL/GenBank/DDBJ whole genome shotgun (WGS) entry which is preliminary data.</text>
</comment>
<keyword evidence="2" id="KW-0175">Coiled coil</keyword>
<dbReference type="Pfam" id="PF00440">
    <property type="entry name" value="TetR_N"/>
    <property type="match status" value="1"/>
</dbReference>
<proteinExistence type="predicted"/>
<sequence length="239" mass="25706">MPNSSPKAEPTPPWPKHRKTEPGACSGLRVGPAQGAHAQANPCFPMPDLPRTKPAALRRDALLDAAERLFRERGFAATSVDAIVAAAGVAKGTFYLYFKSKTASLVALQDRFVFQFRDAIEQAVGAHVDWSDRLDAWITAALNGYLDQTAVHDVVFHEVRPCARRIKSNHLVIQSLALLIEGGAATGAWRTEDARLTAVMLFSALHGAADAAIAGLTPLDRSACLAAVLRFCRRVLGLA</sequence>
<dbReference type="eggNOG" id="COG1309">
    <property type="taxonomic scope" value="Bacteria"/>
</dbReference>
<dbReference type="FunFam" id="1.10.10.60:FF:000141">
    <property type="entry name" value="TetR family transcriptional regulator"/>
    <property type="match status" value="1"/>
</dbReference>
<dbReference type="EMBL" id="AECZ01000004">
    <property type="protein sequence ID" value="EFL52427.1"/>
    <property type="molecule type" value="Genomic_DNA"/>
</dbReference>
<evidence type="ECO:0000256" key="4">
    <source>
        <dbReference type="ARBA" id="ARBA00023163"/>
    </source>
</evidence>
<dbReference type="GO" id="GO:0003700">
    <property type="term" value="F:DNA-binding transcription factor activity"/>
    <property type="evidence" value="ECO:0007669"/>
    <property type="project" value="TreeGrafter"/>
</dbReference>
<dbReference type="SUPFAM" id="SSF46689">
    <property type="entry name" value="Homeodomain-like"/>
    <property type="match status" value="1"/>
</dbReference>
<dbReference type="Gene3D" id="1.10.357.10">
    <property type="entry name" value="Tetracycline Repressor, domain 2"/>
    <property type="match status" value="1"/>
</dbReference>
<keyword evidence="1" id="KW-0805">Transcription regulation</keyword>
<dbReference type="InterPro" id="IPR023772">
    <property type="entry name" value="DNA-bd_HTH_TetR-type_CS"/>
</dbReference>
<reference evidence="8 9" key="1">
    <citation type="submission" date="2010-08" db="EMBL/GenBank/DDBJ databases">
        <title>The draft genome of Desulfovibrio fructosovorans JJ.</title>
        <authorList>
            <consortium name="US DOE Joint Genome Institute (JGI-PGF)"/>
            <person name="Lucas S."/>
            <person name="Copeland A."/>
            <person name="Lapidus A."/>
            <person name="Cheng J.-F."/>
            <person name="Bruce D."/>
            <person name="Goodwin L."/>
            <person name="Pitluck S."/>
            <person name="Land M.L."/>
            <person name="Hauser L."/>
            <person name="Chang Y.-J."/>
            <person name="Jeffries C."/>
            <person name="Wall J.D."/>
            <person name="Stahl D.A."/>
            <person name="Arkin A.P."/>
            <person name="Dehal P."/>
            <person name="Stolyar S.M."/>
            <person name="Hazen T.C."/>
            <person name="Woyke T.J."/>
        </authorList>
    </citation>
    <scope>NUCLEOTIDE SEQUENCE [LARGE SCALE GENOMIC DNA]</scope>
    <source>
        <strain evidence="8 9">JJ</strain>
    </source>
</reference>
<dbReference type="SUPFAM" id="SSF48498">
    <property type="entry name" value="Tetracyclin repressor-like, C-terminal domain"/>
    <property type="match status" value="1"/>
</dbReference>
<evidence type="ECO:0000259" key="7">
    <source>
        <dbReference type="PROSITE" id="PS50977"/>
    </source>
</evidence>
<dbReference type="AlphaFoldDB" id="E1JTG7"/>
<gene>
    <name evidence="8" type="ORF">DesfrDRAFT_0916</name>
</gene>
<feature type="DNA-binding region" description="H-T-H motif" evidence="5">
    <location>
        <begin position="79"/>
        <end position="98"/>
    </location>
</feature>
<dbReference type="Proteomes" id="UP000006250">
    <property type="component" value="Unassembled WGS sequence"/>
</dbReference>
<dbReference type="PRINTS" id="PR00455">
    <property type="entry name" value="HTHTETR"/>
</dbReference>
<feature type="region of interest" description="Disordered" evidence="6">
    <location>
        <begin position="1"/>
        <end position="47"/>
    </location>
</feature>
<name>E1JTG7_SOLFR</name>
<evidence type="ECO:0000313" key="9">
    <source>
        <dbReference type="Proteomes" id="UP000006250"/>
    </source>
</evidence>